<dbReference type="Proteomes" id="UP001291306">
    <property type="component" value="Unassembled WGS sequence"/>
</dbReference>
<comment type="caution">
    <text evidence="2">The sequence shown here is derived from an EMBL/GenBank/DDBJ whole genome shotgun (WGS) entry which is preliminary data.</text>
</comment>
<dbReference type="RefSeq" id="WP_142711560.1">
    <property type="nucleotide sequence ID" value="NZ_CABHJA010000001.1"/>
</dbReference>
<dbReference type="Proteomes" id="UP001289066">
    <property type="component" value="Unassembled WGS sequence"/>
</dbReference>
<evidence type="ECO:0000313" key="4">
    <source>
        <dbReference type="Proteomes" id="UP001291306"/>
    </source>
</evidence>
<accession>A0AAW9I8B2</accession>
<dbReference type="AlphaFoldDB" id="A0AAW9I8B2"/>
<sequence>MGFKRFLKKRLIPGYELKSIVENVVTFGVVDGLKEEFKETYLEDMPGISHVYNAGKHDGKKEGYEKASNEYEKKLIKQADEFLKQEKVFEIDRARYEQLIDDYEIYIEEMMKKSNMSNEEKDYMNQIMVIERKLKQLK</sequence>
<evidence type="ECO:0000256" key="1">
    <source>
        <dbReference type="SAM" id="Coils"/>
    </source>
</evidence>
<proteinExistence type="predicted"/>
<dbReference type="EMBL" id="WNVC01000015">
    <property type="protein sequence ID" value="MDZ4998710.1"/>
    <property type="molecule type" value="Genomic_DNA"/>
</dbReference>
<keyword evidence="1" id="KW-0175">Coiled coil</keyword>
<evidence type="ECO:0000313" key="2">
    <source>
        <dbReference type="EMBL" id="MDZ4998710.1"/>
    </source>
</evidence>
<protein>
    <submittedName>
        <fullName evidence="2">Uncharacterized protein</fullName>
    </submittedName>
</protein>
<gene>
    <name evidence="2" type="ORF">GNF79_06255</name>
    <name evidence="3" type="ORF">GNF81_07350</name>
</gene>
<feature type="coiled-coil region" evidence="1">
    <location>
        <begin position="61"/>
        <end position="113"/>
    </location>
</feature>
<organism evidence="2 4">
    <name type="scientific">Clostridium perfringens</name>
    <dbReference type="NCBI Taxonomy" id="1502"/>
    <lineage>
        <taxon>Bacteria</taxon>
        <taxon>Bacillati</taxon>
        <taxon>Bacillota</taxon>
        <taxon>Clostridia</taxon>
        <taxon>Eubacteriales</taxon>
        <taxon>Clostridiaceae</taxon>
        <taxon>Clostridium</taxon>
    </lineage>
</organism>
<name>A0AAW9I8B2_CLOPF</name>
<reference evidence="2" key="1">
    <citation type="submission" date="2019-11" db="EMBL/GenBank/DDBJ databases">
        <title>Characterization of Clostridium perfringens isolates from swine manure treated agricultural soils.</title>
        <authorList>
            <person name="Wushke S.T."/>
        </authorList>
    </citation>
    <scope>NUCLEOTIDE SEQUENCE</scope>
    <source>
        <strain evidence="3">X15</strain>
        <strain evidence="2">X26</strain>
    </source>
</reference>
<dbReference type="EMBL" id="WNVG01000019">
    <property type="protein sequence ID" value="MDZ5032608.1"/>
    <property type="molecule type" value="Genomic_DNA"/>
</dbReference>
<evidence type="ECO:0000313" key="3">
    <source>
        <dbReference type="EMBL" id="MDZ5032608.1"/>
    </source>
</evidence>